<feature type="region of interest" description="Disordered" evidence="1">
    <location>
        <begin position="376"/>
        <end position="398"/>
    </location>
</feature>
<evidence type="ECO:0000313" key="3">
    <source>
        <dbReference type="Proteomes" id="UP000261600"/>
    </source>
</evidence>
<dbReference type="RefSeq" id="XP_020450223.1">
    <property type="nucleotide sequence ID" value="XM_020594567.1"/>
</dbReference>
<evidence type="ECO:0000256" key="1">
    <source>
        <dbReference type="SAM" id="MobiDB-lite"/>
    </source>
</evidence>
<dbReference type="PANTHER" id="PTHR34438">
    <property type="entry name" value="SI:DKEY-97L20.6"/>
    <property type="match status" value="1"/>
</dbReference>
<feature type="region of interest" description="Disordered" evidence="1">
    <location>
        <begin position="108"/>
        <end position="207"/>
    </location>
</feature>
<dbReference type="GeneID" id="109957007"/>
<keyword evidence="3" id="KW-1185">Reference proteome</keyword>
<organism evidence="2 3">
    <name type="scientific">Monopterus albus</name>
    <name type="common">Swamp eel</name>
    <dbReference type="NCBI Taxonomy" id="43700"/>
    <lineage>
        <taxon>Eukaryota</taxon>
        <taxon>Metazoa</taxon>
        <taxon>Chordata</taxon>
        <taxon>Craniata</taxon>
        <taxon>Vertebrata</taxon>
        <taxon>Euteleostomi</taxon>
        <taxon>Actinopterygii</taxon>
        <taxon>Neopterygii</taxon>
        <taxon>Teleostei</taxon>
        <taxon>Neoteleostei</taxon>
        <taxon>Acanthomorphata</taxon>
        <taxon>Anabantaria</taxon>
        <taxon>Synbranchiformes</taxon>
        <taxon>Synbranchidae</taxon>
        <taxon>Monopterus</taxon>
    </lineage>
</organism>
<dbReference type="CTD" id="100536360"/>
<sequence>MAHSAAKSQADKHKVMLPAQVTTPPVQELEVEDIIPGRLTRTQWRDMLMQEDAEDTVGEIMDELLRKVMEGCFKVYLERQLAPFSVCWAKSYLTRILEQQILCLDEGEEPEEASKTEDSEPLPSTLDSWAEGCVPVVNATPQSPHTTQQKPDPVQTEPAVNQQCDGTAQTSTSLKQSQKETSPMRPVPDKYYKVTPQPPTKIVGKKKQQVNLPPKPVLGKLLPSLSCSAKPKDVAIEGKNRAYSIYNHMPEPFYQAKAYKPIPRLDPSSLPRHIVFPQYEIVDNSSTIPKKTSGLSKLKPKYNQQQTEWTVTSPKPLTSSKDQPAMFQKINEADVFLRKSPSRRRKEGIVSSGFVRLDTTVLAKGVSVLDPQAVEMNPLKFNPPDQATKLRPIKSVFS</sequence>
<dbReference type="OrthoDB" id="193650at2759"/>
<accession>A0A3Q3J831</accession>
<dbReference type="InterPro" id="IPR028042">
    <property type="entry name" value="DUF4639"/>
</dbReference>
<feature type="compositionally biased region" description="Polar residues" evidence="1">
    <location>
        <begin position="158"/>
        <end position="181"/>
    </location>
</feature>
<proteinExistence type="predicted"/>
<dbReference type="PANTHER" id="PTHR34438:SF1">
    <property type="entry name" value="CHROMOSOME 2 OPEN READING FRAME 81"/>
    <property type="match status" value="1"/>
</dbReference>
<dbReference type="KEGG" id="malb:109957007"/>
<reference evidence="2" key="1">
    <citation type="submission" date="2025-08" db="UniProtKB">
        <authorList>
            <consortium name="Ensembl"/>
        </authorList>
    </citation>
    <scope>IDENTIFICATION</scope>
</reference>
<protein>
    <submittedName>
        <fullName evidence="2">Uncharacterized protein</fullName>
    </submittedName>
</protein>
<name>A0A3Q3J831_MONAL</name>
<dbReference type="Ensembl" id="ENSMALT00000013220.1">
    <property type="protein sequence ID" value="ENSMALP00000012940.1"/>
    <property type="gene ID" value="ENSMALG00000009169.1"/>
</dbReference>
<feature type="compositionally biased region" description="Polar residues" evidence="1">
    <location>
        <begin position="139"/>
        <end position="150"/>
    </location>
</feature>
<evidence type="ECO:0000313" key="2">
    <source>
        <dbReference type="Ensembl" id="ENSMALP00000012940.1"/>
    </source>
</evidence>
<dbReference type="Proteomes" id="UP000261600">
    <property type="component" value="Unplaced"/>
</dbReference>
<dbReference type="Pfam" id="PF15479">
    <property type="entry name" value="DUF4639"/>
    <property type="match status" value="1"/>
</dbReference>
<dbReference type="STRING" id="43700.ENSMALP00000012940"/>
<reference evidence="2" key="2">
    <citation type="submission" date="2025-09" db="UniProtKB">
        <authorList>
            <consortium name="Ensembl"/>
        </authorList>
    </citation>
    <scope>IDENTIFICATION</scope>
</reference>
<dbReference type="AlphaFoldDB" id="A0A3Q3J831"/>